<evidence type="ECO:0000313" key="2">
    <source>
        <dbReference type="Proteomes" id="UP000027238"/>
    </source>
</evidence>
<evidence type="ECO:0000313" key="1">
    <source>
        <dbReference type="EMBL" id="KDN68284.1"/>
    </source>
</evidence>
<name>A0A066XKW4_COLSU</name>
<dbReference type="InterPro" id="IPR015943">
    <property type="entry name" value="WD40/YVTN_repeat-like_dom_sf"/>
</dbReference>
<dbReference type="OMA" id="RLTTWWP"/>
<dbReference type="HOGENOM" id="CLU_792283_0_0_1"/>
<keyword evidence="2" id="KW-1185">Reference proteome</keyword>
<accession>A0A066XKW4</accession>
<comment type="caution">
    <text evidence="1">The sequence shown here is derived from an EMBL/GenBank/DDBJ whole genome shotgun (WGS) entry which is preliminary data.</text>
</comment>
<dbReference type="Proteomes" id="UP000027238">
    <property type="component" value="Unassembled WGS sequence"/>
</dbReference>
<dbReference type="SUPFAM" id="SSF82171">
    <property type="entry name" value="DPP6 N-terminal domain-like"/>
    <property type="match status" value="1"/>
</dbReference>
<reference evidence="2" key="1">
    <citation type="journal article" date="2014" name="Genome Announc.">
        <title>Draft genome sequence of Colletotrichum sublineola, a destructive pathogen of cultivated sorghum.</title>
        <authorList>
            <person name="Baroncelli R."/>
            <person name="Sanz-Martin J.M."/>
            <person name="Rech G.E."/>
            <person name="Sukno S.A."/>
            <person name="Thon M.R."/>
        </authorList>
    </citation>
    <scope>NUCLEOTIDE SEQUENCE [LARGE SCALE GENOMIC DNA]</scope>
    <source>
        <strain evidence="2">TX430BB</strain>
    </source>
</reference>
<dbReference type="EMBL" id="JMSE01000687">
    <property type="protein sequence ID" value="KDN68284.1"/>
    <property type="molecule type" value="Genomic_DNA"/>
</dbReference>
<dbReference type="AlphaFoldDB" id="A0A066XKW4"/>
<evidence type="ECO:0008006" key="3">
    <source>
        <dbReference type="Google" id="ProtNLM"/>
    </source>
</evidence>
<organism evidence="1 2">
    <name type="scientific">Colletotrichum sublineola</name>
    <name type="common">Sorghum anthracnose fungus</name>
    <dbReference type="NCBI Taxonomy" id="1173701"/>
    <lineage>
        <taxon>Eukaryota</taxon>
        <taxon>Fungi</taxon>
        <taxon>Dikarya</taxon>
        <taxon>Ascomycota</taxon>
        <taxon>Pezizomycotina</taxon>
        <taxon>Sordariomycetes</taxon>
        <taxon>Hypocreomycetidae</taxon>
        <taxon>Glomerellales</taxon>
        <taxon>Glomerellaceae</taxon>
        <taxon>Colletotrichum</taxon>
        <taxon>Colletotrichum graminicola species complex</taxon>
    </lineage>
</organism>
<gene>
    <name evidence="1" type="ORF">CSUB01_10360</name>
</gene>
<dbReference type="OrthoDB" id="4790811at2759"/>
<dbReference type="Gene3D" id="2.130.10.10">
    <property type="entry name" value="YVTN repeat-like/Quinoprotein amine dehydrogenase"/>
    <property type="match status" value="1"/>
</dbReference>
<sequence>MCSLKGQGDALQSGHHTITYHNQQGASAWVMLHRDEDEDDHDEARGDDVPGAPICAQYNFSQTVPASLGVPMRIRLLSASDDILVTVHGDRDVLVWSLCRNVAPQRIEIDIAMDYVTGIAISPQSSSIIALVFRLGARYEAWTYDWVNQTAEDMAAPGTNFHSVQYSPDGRLLAWISGEGIDIWETLLNTHVRTIRESQKRTNGLPTARFAFTPDSCRIAAADCSGRLTAWVVGSWSCIGESKSRRAWDEDGREVVQLVACKERVIVVSSEVGEPRTWRLTTWWPDHGGRAGFEMNGCAYACFPRDGRFVATVQSDGGKLRIRDPNSGVCLDQSTQGIAKVGKPPSVITGAVASNGETMVTQIASGTTTIWRLVAPR</sequence>
<proteinExistence type="predicted"/>
<dbReference type="eggNOG" id="ENOG502RKX4">
    <property type="taxonomic scope" value="Eukaryota"/>
</dbReference>
<protein>
    <recommendedName>
        <fullName evidence="3">WD domain-containing protein</fullName>
    </recommendedName>
</protein>